<keyword evidence="1" id="KW-0472">Membrane</keyword>
<evidence type="ECO:0000313" key="2">
    <source>
        <dbReference type="EMBL" id="MFC3763867.1"/>
    </source>
</evidence>
<feature type="transmembrane region" description="Helical" evidence="1">
    <location>
        <begin position="46"/>
        <end position="72"/>
    </location>
</feature>
<dbReference type="EMBL" id="JBHRZH010000021">
    <property type="protein sequence ID" value="MFC3763867.1"/>
    <property type="molecule type" value="Genomic_DNA"/>
</dbReference>
<proteinExistence type="predicted"/>
<dbReference type="PANTHER" id="PTHR37305:SF1">
    <property type="entry name" value="MEMBRANE PROTEIN"/>
    <property type="match status" value="1"/>
</dbReference>
<gene>
    <name evidence="2" type="ORF">ACFOUW_23715</name>
</gene>
<keyword evidence="3" id="KW-1185">Reference proteome</keyword>
<feature type="transmembrane region" description="Helical" evidence="1">
    <location>
        <begin position="20"/>
        <end position="40"/>
    </location>
</feature>
<dbReference type="Proteomes" id="UP001595699">
    <property type="component" value="Unassembled WGS sequence"/>
</dbReference>
<keyword evidence="1" id="KW-0812">Transmembrane</keyword>
<protein>
    <submittedName>
        <fullName evidence="2">ABC transporter permease subunit</fullName>
    </submittedName>
</protein>
<evidence type="ECO:0000313" key="3">
    <source>
        <dbReference type="Proteomes" id="UP001595699"/>
    </source>
</evidence>
<keyword evidence="1" id="KW-1133">Transmembrane helix</keyword>
<name>A0ABV7YFZ6_9ACTN</name>
<dbReference type="PANTHER" id="PTHR37305">
    <property type="entry name" value="INTEGRAL MEMBRANE PROTEIN-RELATED"/>
    <property type="match status" value="1"/>
</dbReference>
<dbReference type="Pfam" id="PF12679">
    <property type="entry name" value="ABC2_membrane_2"/>
    <property type="match status" value="1"/>
</dbReference>
<feature type="transmembrane region" description="Helical" evidence="1">
    <location>
        <begin position="211"/>
        <end position="229"/>
    </location>
</feature>
<reference evidence="3" key="1">
    <citation type="journal article" date="2019" name="Int. J. Syst. Evol. Microbiol.">
        <title>The Global Catalogue of Microorganisms (GCM) 10K type strain sequencing project: providing services to taxonomists for standard genome sequencing and annotation.</title>
        <authorList>
            <consortium name="The Broad Institute Genomics Platform"/>
            <consortium name="The Broad Institute Genome Sequencing Center for Infectious Disease"/>
            <person name="Wu L."/>
            <person name="Ma J."/>
        </authorList>
    </citation>
    <scope>NUCLEOTIDE SEQUENCE [LARGE SCALE GENOMIC DNA]</scope>
    <source>
        <strain evidence="3">CGMCC 4.7241</strain>
    </source>
</reference>
<evidence type="ECO:0000256" key="1">
    <source>
        <dbReference type="SAM" id="Phobius"/>
    </source>
</evidence>
<sequence>MNATIASLTASVVLGKRRALFLFILPGLLIAMAVGIRVAAGADSSIAATVLQTFAVGTVVPLLGLIAGTGVIGSEIDDGSIVYVLAKPIPRPMIVLTKLLVAVGTLVVFAAVPVLIAGVVLAGLTDGIAVAFTVGALLASIAYAALFLLLAVLTRHAVVVGLLYALIWESLVGSFVPGARTLSIQQWAMSLTDRLVSGDAGATIEATVQPLVAAILLLVVTVGATWFAGQRLRSLTLTDAE</sequence>
<organism evidence="2 3">
    <name type="scientific">Tenggerimyces flavus</name>
    <dbReference type="NCBI Taxonomy" id="1708749"/>
    <lineage>
        <taxon>Bacteria</taxon>
        <taxon>Bacillati</taxon>
        <taxon>Actinomycetota</taxon>
        <taxon>Actinomycetes</taxon>
        <taxon>Propionibacteriales</taxon>
        <taxon>Nocardioidaceae</taxon>
        <taxon>Tenggerimyces</taxon>
    </lineage>
</organism>
<accession>A0ABV7YFZ6</accession>
<comment type="caution">
    <text evidence="2">The sequence shown here is derived from an EMBL/GenBank/DDBJ whole genome shotgun (WGS) entry which is preliminary data.</text>
</comment>
<dbReference type="RefSeq" id="WP_205120937.1">
    <property type="nucleotide sequence ID" value="NZ_JAFBCM010000001.1"/>
</dbReference>
<feature type="transmembrane region" description="Helical" evidence="1">
    <location>
        <begin position="128"/>
        <end position="150"/>
    </location>
</feature>
<feature type="transmembrane region" description="Helical" evidence="1">
    <location>
        <begin position="157"/>
        <end position="176"/>
    </location>
</feature>
<feature type="transmembrane region" description="Helical" evidence="1">
    <location>
        <begin position="93"/>
        <end position="122"/>
    </location>
</feature>